<evidence type="ECO:0000256" key="1">
    <source>
        <dbReference type="SAM" id="Phobius"/>
    </source>
</evidence>
<protein>
    <submittedName>
        <fullName evidence="2">Rab GTPase domain-containing protein</fullName>
    </submittedName>
</protein>
<keyword evidence="1" id="KW-0812">Transmembrane</keyword>
<keyword evidence="3" id="KW-1185">Reference proteome</keyword>
<dbReference type="Proteomes" id="UP000023152">
    <property type="component" value="Unassembled WGS sequence"/>
</dbReference>
<dbReference type="AlphaFoldDB" id="X6M7Q8"/>
<dbReference type="EMBL" id="ASPP01023949">
    <property type="protein sequence ID" value="ETO09686.1"/>
    <property type="molecule type" value="Genomic_DNA"/>
</dbReference>
<gene>
    <name evidence="2" type="ORF">RFI_27691</name>
</gene>
<evidence type="ECO:0000313" key="2">
    <source>
        <dbReference type="EMBL" id="ETO09686.1"/>
    </source>
</evidence>
<sequence>MKESPQYRRRLIQVVGQIFKCTNNNDQRKRLLKRLCDDEFGILFFVVICGIDTIITTYSHNRIRTFNYIVLSNLRETIPELKKGDNSFELSNNTNKNHNINDYNNNNNNNNNMNEFMNLVSLVTRCKDDALQRNCLLQVLYFKLSLLNIYV</sequence>
<evidence type="ECO:0000313" key="3">
    <source>
        <dbReference type="Proteomes" id="UP000023152"/>
    </source>
</evidence>
<name>X6M7Q8_RETFI</name>
<keyword evidence="1" id="KW-1133">Transmembrane helix</keyword>
<feature type="transmembrane region" description="Helical" evidence="1">
    <location>
        <begin position="40"/>
        <end position="58"/>
    </location>
</feature>
<comment type="caution">
    <text evidence="2">The sequence shown here is derived from an EMBL/GenBank/DDBJ whole genome shotgun (WGS) entry which is preliminary data.</text>
</comment>
<keyword evidence="1" id="KW-0472">Membrane</keyword>
<proteinExistence type="predicted"/>
<accession>X6M7Q8</accession>
<reference evidence="2 3" key="1">
    <citation type="journal article" date="2013" name="Curr. Biol.">
        <title>The Genome of the Foraminiferan Reticulomyxa filosa.</title>
        <authorList>
            <person name="Glockner G."/>
            <person name="Hulsmann N."/>
            <person name="Schleicher M."/>
            <person name="Noegel A.A."/>
            <person name="Eichinger L."/>
            <person name="Gallinger C."/>
            <person name="Pawlowski J."/>
            <person name="Sierra R."/>
            <person name="Euteneuer U."/>
            <person name="Pillet L."/>
            <person name="Moustafa A."/>
            <person name="Platzer M."/>
            <person name="Groth M."/>
            <person name="Szafranski K."/>
            <person name="Schliwa M."/>
        </authorList>
    </citation>
    <scope>NUCLEOTIDE SEQUENCE [LARGE SCALE GENOMIC DNA]</scope>
</reference>
<organism evidence="2 3">
    <name type="scientific">Reticulomyxa filosa</name>
    <dbReference type="NCBI Taxonomy" id="46433"/>
    <lineage>
        <taxon>Eukaryota</taxon>
        <taxon>Sar</taxon>
        <taxon>Rhizaria</taxon>
        <taxon>Retaria</taxon>
        <taxon>Foraminifera</taxon>
        <taxon>Monothalamids</taxon>
        <taxon>Reticulomyxidae</taxon>
        <taxon>Reticulomyxa</taxon>
    </lineage>
</organism>